<comment type="caution">
    <text evidence="2">The sequence shown here is derived from an EMBL/GenBank/DDBJ whole genome shotgun (WGS) entry which is preliminary data.</text>
</comment>
<dbReference type="InParanoid" id="A0A1Y1UPY3"/>
<accession>A0A1Y1UPY3</accession>
<evidence type="ECO:0000313" key="3">
    <source>
        <dbReference type="Proteomes" id="UP000193218"/>
    </source>
</evidence>
<organism evidence="2 3">
    <name type="scientific">Kockovaella imperatae</name>
    <dbReference type="NCBI Taxonomy" id="4999"/>
    <lineage>
        <taxon>Eukaryota</taxon>
        <taxon>Fungi</taxon>
        <taxon>Dikarya</taxon>
        <taxon>Basidiomycota</taxon>
        <taxon>Agaricomycotina</taxon>
        <taxon>Tremellomycetes</taxon>
        <taxon>Tremellales</taxon>
        <taxon>Cuniculitremaceae</taxon>
        <taxon>Kockovaella</taxon>
    </lineage>
</organism>
<dbReference type="Proteomes" id="UP000193218">
    <property type="component" value="Unassembled WGS sequence"/>
</dbReference>
<name>A0A1Y1UPY3_9TREE</name>
<evidence type="ECO:0000256" key="1">
    <source>
        <dbReference type="SAM" id="MobiDB-lite"/>
    </source>
</evidence>
<dbReference type="RefSeq" id="XP_021873903.1">
    <property type="nucleotide sequence ID" value="XM_022012306.1"/>
</dbReference>
<feature type="region of interest" description="Disordered" evidence="1">
    <location>
        <begin position="123"/>
        <end position="154"/>
    </location>
</feature>
<gene>
    <name evidence="2" type="ORF">BD324DRAFT_259372</name>
</gene>
<evidence type="ECO:0000313" key="2">
    <source>
        <dbReference type="EMBL" id="ORX40118.1"/>
    </source>
</evidence>
<dbReference type="EMBL" id="NBSH01000002">
    <property type="protein sequence ID" value="ORX40118.1"/>
    <property type="molecule type" value="Genomic_DNA"/>
</dbReference>
<protein>
    <submittedName>
        <fullName evidence="2">Uncharacterized protein</fullName>
    </submittedName>
</protein>
<sequence>MFPNRYRERCVSTSQSWTLVPYPASGATRGCRNFGRCATLKTQDLSKMTGRSPYLDTACVYGAHTHTTSCNPEDHALKHFHHLSRAYLLTPLIYGIIWPSCWGRNPPHLRCDQIMTGVSLLPDHPTPGGDTLPPPSALGRTRTMIPHGSEELLR</sequence>
<proteinExistence type="predicted"/>
<reference evidence="2 3" key="1">
    <citation type="submission" date="2017-03" db="EMBL/GenBank/DDBJ databases">
        <title>Widespread Adenine N6-methylation of Active Genes in Fungi.</title>
        <authorList>
            <consortium name="DOE Joint Genome Institute"/>
            <person name="Mondo S.J."/>
            <person name="Dannebaum R.O."/>
            <person name="Kuo R.C."/>
            <person name="Louie K.B."/>
            <person name="Bewick A.J."/>
            <person name="Labutti K."/>
            <person name="Haridas S."/>
            <person name="Kuo A."/>
            <person name="Salamov A."/>
            <person name="Ahrendt S.R."/>
            <person name="Lau R."/>
            <person name="Bowen B.P."/>
            <person name="Lipzen A."/>
            <person name="Sullivan W."/>
            <person name="Andreopoulos W.B."/>
            <person name="Clum A."/>
            <person name="Lindquist E."/>
            <person name="Daum C."/>
            <person name="Northen T.R."/>
            <person name="Ramamoorthy G."/>
            <person name="Schmitz R.J."/>
            <person name="Gryganskyi A."/>
            <person name="Culley D."/>
            <person name="Magnuson J."/>
            <person name="James T.Y."/>
            <person name="O'Malley M.A."/>
            <person name="Stajich J.E."/>
            <person name="Spatafora J.W."/>
            <person name="Visel A."/>
            <person name="Grigoriev I.V."/>
        </authorList>
    </citation>
    <scope>NUCLEOTIDE SEQUENCE [LARGE SCALE GENOMIC DNA]</scope>
    <source>
        <strain evidence="2 3">NRRL Y-17943</strain>
    </source>
</reference>
<dbReference type="AlphaFoldDB" id="A0A1Y1UPY3"/>
<keyword evidence="3" id="KW-1185">Reference proteome</keyword>
<dbReference type="GeneID" id="33554114"/>